<feature type="domain" description="RecJ OB" evidence="9">
    <location>
        <begin position="438"/>
        <end position="545"/>
    </location>
</feature>
<organism evidence="10 11">
    <name type="scientific">Candidatus Lachnoclostridium stercoravium</name>
    <dbReference type="NCBI Taxonomy" id="2838633"/>
    <lineage>
        <taxon>Bacteria</taxon>
        <taxon>Bacillati</taxon>
        <taxon>Bacillota</taxon>
        <taxon>Clostridia</taxon>
        <taxon>Lachnospirales</taxon>
        <taxon>Lachnospiraceae</taxon>
    </lineage>
</organism>
<keyword evidence="6" id="KW-0175">Coiled coil</keyword>
<dbReference type="GO" id="GO:0006281">
    <property type="term" value="P:DNA repair"/>
    <property type="evidence" value="ECO:0007669"/>
    <property type="project" value="InterPro"/>
</dbReference>
<evidence type="ECO:0000259" key="8">
    <source>
        <dbReference type="Pfam" id="PF02272"/>
    </source>
</evidence>
<comment type="caution">
    <text evidence="10">The sequence shown here is derived from an EMBL/GenBank/DDBJ whole genome shotgun (WGS) entry which is preliminary data.</text>
</comment>
<evidence type="ECO:0000256" key="4">
    <source>
        <dbReference type="ARBA" id="ARBA00022801"/>
    </source>
</evidence>
<evidence type="ECO:0000256" key="6">
    <source>
        <dbReference type="SAM" id="Coils"/>
    </source>
</evidence>
<dbReference type="InterPro" id="IPR003156">
    <property type="entry name" value="DHHA1_dom"/>
</dbReference>
<sequence length="550" mass="61936">KKFSISPVTARIIRNRDIVGDQEIRKYLKGTLADLYEPEQLKDMEKAASIIREKILEGRRIRIIGDYDIDGVCSTYILYRGMKRAGANVDYEIPDRIKDGYGINHMLIEAAAQDGIDTILTCDNGIAASAEIARAKELGMTVVITDHHEVLKVDGEEVLPQADAVVDPKQADCHYPNPEICGGVVAWKFVKVLYRLFHIPEKEWEDLLEFAAIATVGDVMRLQDENRIIVKYGLKKIAETSNIGLRKLVEKNNLDISHLSAYHIGFVIGPCLNAGGRLQTAKLALALLLAEDEEEADRLAVELKELNDKRKDMTQEETRKAEELVDGLYSGDKVLVVYLPDCHESLAGIIAGRLREHYQKPSLVITKSEDGAKGSGRSIEAYHMFEGLVEVRDLLTKFGGHPMAAGFSLKEEHIDELRKRLNENAKLTEEDFIQKIWIDVPMPLEYVSEELIQELEALEPFGQGNEKPQFAQKNLHIRGFRVMGKNRNAVRLSVVTENGFPMEALWFGDGDGFEKELSGHSVMDAIYYPGINEYNGNRSIQIVIKNYKLR</sequence>
<gene>
    <name evidence="10" type="primary">recJ</name>
    <name evidence="10" type="ORF">IAA07_01530</name>
</gene>
<name>A0A9D2HGW1_9FIRM</name>
<dbReference type="GO" id="GO:0008409">
    <property type="term" value="F:5'-3' exonuclease activity"/>
    <property type="evidence" value="ECO:0007669"/>
    <property type="project" value="InterPro"/>
</dbReference>
<feature type="domain" description="DHHA1" evidence="8">
    <location>
        <begin position="331"/>
        <end position="425"/>
    </location>
</feature>
<proteinExistence type="inferred from homology"/>
<keyword evidence="5 10" id="KW-0269">Exonuclease</keyword>
<keyword evidence="4" id="KW-0378">Hydrolase</keyword>
<dbReference type="SUPFAM" id="SSF64182">
    <property type="entry name" value="DHH phosphoesterases"/>
    <property type="match status" value="1"/>
</dbReference>
<reference evidence="10" key="2">
    <citation type="submission" date="2021-04" db="EMBL/GenBank/DDBJ databases">
        <authorList>
            <person name="Gilroy R."/>
        </authorList>
    </citation>
    <scope>NUCLEOTIDE SEQUENCE</scope>
    <source>
        <strain evidence="10">CHK178-16964</strain>
    </source>
</reference>
<evidence type="ECO:0000259" key="9">
    <source>
        <dbReference type="Pfam" id="PF17768"/>
    </source>
</evidence>
<protein>
    <recommendedName>
        <fullName evidence="2">Single-stranded-DNA-specific exonuclease RecJ</fullName>
    </recommendedName>
</protein>
<evidence type="ECO:0000256" key="5">
    <source>
        <dbReference type="ARBA" id="ARBA00022839"/>
    </source>
</evidence>
<feature type="domain" description="DDH" evidence="7">
    <location>
        <begin position="60"/>
        <end position="215"/>
    </location>
</feature>
<dbReference type="InterPro" id="IPR041122">
    <property type="entry name" value="RecJ_OB"/>
</dbReference>
<evidence type="ECO:0000259" key="7">
    <source>
        <dbReference type="Pfam" id="PF01368"/>
    </source>
</evidence>
<evidence type="ECO:0000256" key="3">
    <source>
        <dbReference type="ARBA" id="ARBA00022722"/>
    </source>
</evidence>
<dbReference type="Pfam" id="PF01368">
    <property type="entry name" value="DHH"/>
    <property type="match status" value="1"/>
</dbReference>
<dbReference type="InterPro" id="IPR038763">
    <property type="entry name" value="DHH_sf"/>
</dbReference>
<feature type="non-terminal residue" evidence="10">
    <location>
        <position position="1"/>
    </location>
</feature>
<dbReference type="Proteomes" id="UP000823900">
    <property type="component" value="Unassembled WGS sequence"/>
</dbReference>
<feature type="coiled-coil region" evidence="6">
    <location>
        <begin position="289"/>
        <end position="323"/>
    </location>
</feature>
<dbReference type="InterPro" id="IPR004610">
    <property type="entry name" value="RecJ"/>
</dbReference>
<dbReference type="EMBL" id="DWZA01000014">
    <property type="protein sequence ID" value="HJA70244.1"/>
    <property type="molecule type" value="Genomic_DNA"/>
</dbReference>
<reference evidence="10" key="1">
    <citation type="journal article" date="2021" name="PeerJ">
        <title>Extensive microbial diversity within the chicken gut microbiome revealed by metagenomics and culture.</title>
        <authorList>
            <person name="Gilroy R."/>
            <person name="Ravi A."/>
            <person name="Getino M."/>
            <person name="Pursley I."/>
            <person name="Horton D.L."/>
            <person name="Alikhan N.F."/>
            <person name="Baker D."/>
            <person name="Gharbi K."/>
            <person name="Hall N."/>
            <person name="Watson M."/>
            <person name="Adriaenssens E.M."/>
            <person name="Foster-Nyarko E."/>
            <person name="Jarju S."/>
            <person name="Secka A."/>
            <person name="Antonio M."/>
            <person name="Oren A."/>
            <person name="Chaudhuri R.R."/>
            <person name="La Ragione R."/>
            <person name="Hildebrand F."/>
            <person name="Pallen M.J."/>
        </authorList>
    </citation>
    <scope>NUCLEOTIDE SEQUENCE</scope>
    <source>
        <strain evidence="10">CHK178-16964</strain>
    </source>
</reference>
<evidence type="ECO:0000256" key="2">
    <source>
        <dbReference type="ARBA" id="ARBA00019841"/>
    </source>
</evidence>
<dbReference type="InterPro" id="IPR051673">
    <property type="entry name" value="SSDNA_exonuclease_RecJ"/>
</dbReference>
<dbReference type="Pfam" id="PF02272">
    <property type="entry name" value="DHHA1"/>
    <property type="match status" value="1"/>
</dbReference>
<keyword evidence="3" id="KW-0540">Nuclease</keyword>
<dbReference type="PANTHER" id="PTHR30255:SF2">
    <property type="entry name" value="SINGLE-STRANDED-DNA-SPECIFIC EXONUCLEASE RECJ"/>
    <property type="match status" value="1"/>
</dbReference>
<dbReference type="GO" id="GO:0003676">
    <property type="term" value="F:nucleic acid binding"/>
    <property type="evidence" value="ECO:0007669"/>
    <property type="project" value="InterPro"/>
</dbReference>
<dbReference type="Pfam" id="PF17768">
    <property type="entry name" value="RecJ_OB"/>
    <property type="match status" value="1"/>
</dbReference>
<dbReference type="PANTHER" id="PTHR30255">
    <property type="entry name" value="SINGLE-STRANDED-DNA-SPECIFIC EXONUCLEASE RECJ"/>
    <property type="match status" value="1"/>
</dbReference>
<dbReference type="Gene3D" id="2.40.50.460">
    <property type="match status" value="1"/>
</dbReference>
<dbReference type="InterPro" id="IPR001667">
    <property type="entry name" value="DDH_dom"/>
</dbReference>
<dbReference type="AlphaFoldDB" id="A0A9D2HGW1"/>
<evidence type="ECO:0000256" key="1">
    <source>
        <dbReference type="ARBA" id="ARBA00005915"/>
    </source>
</evidence>
<comment type="similarity">
    <text evidence="1">Belongs to the RecJ family.</text>
</comment>
<dbReference type="Gene3D" id="3.90.1640.30">
    <property type="match status" value="1"/>
</dbReference>
<accession>A0A9D2HGW1</accession>
<evidence type="ECO:0000313" key="11">
    <source>
        <dbReference type="Proteomes" id="UP000823900"/>
    </source>
</evidence>
<dbReference type="GO" id="GO:0006310">
    <property type="term" value="P:DNA recombination"/>
    <property type="evidence" value="ECO:0007669"/>
    <property type="project" value="InterPro"/>
</dbReference>
<dbReference type="NCBIfam" id="TIGR00644">
    <property type="entry name" value="recJ"/>
    <property type="match status" value="1"/>
</dbReference>
<evidence type="ECO:0000313" key="10">
    <source>
        <dbReference type="EMBL" id="HJA70244.1"/>
    </source>
</evidence>